<proteinExistence type="predicted"/>
<feature type="non-terminal residue" evidence="1">
    <location>
        <position position="44"/>
    </location>
</feature>
<gene>
    <name evidence="1" type="ORF">MGSAQ_000432</name>
</gene>
<protein>
    <submittedName>
        <fullName evidence="1">Uncharacterized protein</fullName>
    </submittedName>
</protein>
<reference evidence="1" key="1">
    <citation type="submission" date="2013-11" db="EMBL/GenBank/DDBJ databases">
        <title>Microbial diversity, functional groups and degradation webs in Northern and Southern Mediterranean and Red Sea marine crude oil polluted sites.</title>
        <authorList>
            <person name="Daffonchio D."/>
            <person name="Mapelli F."/>
            <person name="Ferrer M."/>
            <person name="Richter M."/>
            <person name="Cherif A."/>
            <person name="Malkawi H.I."/>
            <person name="Yakimov M.M."/>
            <person name="Abdel-Fattah Y.R."/>
            <person name="Blaghen M."/>
            <person name="Golyshin P.N."/>
            <person name="Kalogerakis N."/>
            <person name="Boon N."/>
            <person name="Magagnini M."/>
            <person name="Fava F."/>
        </authorList>
    </citation>
    <scope>NUCLEOTIDE SEQUENCE</scope>
</reference>
<name>A0A1B6NX89_9ZZZZ</name>
<evidence type="ECO:0000313" key="1">
    <source>
        <dbReference type="EMBL" id="KTF08074.1"/>
    </source>
</evidence>
<accession>A0A1B6NX89</accession>
<organism evidence="1">
    <name type="scientific">marine sediment metagenome</name>
    <dbReference type="NCBI Taxonomy" id="412755"/>
    <lineage>
        <taxon>unclassified sequences</taxon>
        <taxon>metagenomes</taxon>
        <taxon>ecological metagenomes</taxon>
    </lineage>
</organism>
<dbReference type="EMBL" id="AYSL01000172">
    <property type="protein sequence ID" value="KTF08074.1"/>
    <property type="molecule type" value="Genomic_DNA"/>
</dbReference>
<comment type="caution">
    <text evidence="1">The sequence shown here is derived from an EMBL/GenBank/DDBJ whole genome shotgun (WGS) entry which is preliminary data.</text>
</comment>
<sequence length="44" mass="4731">MRIAFGGGRIQTHLVQDILDIAVDITLGHDAVDARRLSDDVADA</sequence>
<dbReference type="AlphaFoldDB" id="A0A1B6NX89"/>